<feature type="transmembrane region" description="Helical" evidence="1">
    <location>
        <begin position="81"/>
        <end position="102"/>
    </location>
</feature>
<keyword evidence="1" id="KW-0812">Transmembrane</keyword>
<name>A0AA86UUH0_9EUKA</name>
<evidence type="ECO:0000313" key="2">
    <source>
        <dbReference type="EMBL" id="CAI9965322.1"/>
    </source>
</evidence>
<dbReference type="AlphaFoldDB" id="A0AA86UUH0"/>
<dbReference type="EMBL" id="CATOUU010000986">
    <property type="protein sequence ID" value="CAI9965322.1"/>
    <property type="molecule type" value="Genomic_DNA"/>
</dbReference>
<sequence>MCDLNVHIQYSGLKWSRRLSKQIEEQYQLMQYSANSSNKYQSNVNTLQLQYNSKSLIINGYSELYLGLHFLAYPFPFGRTASVACCLLYLVLIYIGAITLYYSIWQHFIRFKPVFITLNVHQSW</sequence>
<accession>A0AA86UUH0</accession>
<keyword evidence="1" id="KW-1133">Transmembrane helix</keyword>
<dbReference type="Proteomes" id="UP001642409">
    <property type="component" value="Unassembled WGS sequence"/>
</dbReference>
<organism evidence="2">
    <name type="scientific">Hexamita inflata</name>
    <dbReference type="NCBI Taxonomy" id="28002"/>
    <lineage>
        <taxon>Eukaryota</taxon>
        <taxon>Metamonada</taxon>
        <taxon>Diplomonadida</taxon>
        <taxon>Hexamitidae</taxon>
        <taxon>Hexamitinae</taxon>
        <taxon>Hexamita</taxon>
    </lineage>
</organism>
<dbReference type="EMBL" id="CAXDID020000771">
    <property type="protein sequence ID" value="CAL6113646.1"/>
    <property type="molecule type" value="Genomic_DNA"/>
</dbReference>
<evidence type="ECO:0000313" key="3">
    <source>
        <dbReference type="EMBL" id="CAL6113646.1"/>
    </source>
</evidence>
<keyword evidence="4" id="KW-1185">Reference proteome</keyword>
<keyword evidence="1" id="KW-0472">Membrane</keyword>
<evidence type="ECO:0000313" key="4">
    <source>
        <dbReference type="Proteomes" id="UP001642409"/>
    </source>
</evidence>
<evidence type="ECO:0000256" key="1">
    <source>
        <dbReference type="SAM" id="Phobius"/>
    </source>
</evidence>
<gene>
    <name evidence="2" type="ORF">HINF_LOCUS52967</name>
    <name evidence="3" type="ORF">HINF_LOCUS77605</name>
</gene>
<reference evidence="3 4" key="2">
    <citation type="submission" date="2024-07" db="EMBL/GenBank/DDBJ databases">
        <authorList>
            <person name="Akdeniz Z."/>
        </authorList>
    </citation>
    <scope>NUCLEOTIDE SEQUENCE [LARGE SCALE GENOMIC DNA]</scope>
</reference>
<protein>
    <submittedName>
        <fullName evidence="3">Hypothetical_protein</fullName>
    </submittedName>
</protein>
<comment type="caution">
    <text evidence="2">The sequence shown here is derived from an EMBL/GenBank/DDBJ whole genome shotgun (WGS) entry which is preliminary data.</text>
</comment>
<proteinExistence type="predicted"/>
<reference evidence="2" key="1">
    <citation type="submission" date="2023-06" db="EMBL/GenBank/DDBJ databases">
        <authorList>
            <person name="Kurt Z."/>
        </authorList>
    </citation>
    <scope>NUCLEOTIDE SEQUENCE</scope>
</reference>